<proteinExistence type="predicted"/>
<name>A0A0F9ST71_9ZZZZ</name>
<comment type="caution">
    <text evidence="1">The sequence shown here is derived from an EMBL/GenBank/DDBJ whole genome shotgun (WGS) entry which is preliminary data.</text>
</comment>
<accession>A0A0F9ST71</accession>
<protein>
    <submittedName>
        <fullName evidence="1">Uncharacterized protein</fullName>
    </submittedName>
</protein>
<dbReference type="EMBL" id="LAZR01002258">
    <property type="protein sequence ID" value="KKN32363.1"/>
    <property type="molecule type" value="Genomic_DNA"/>
</dbReference>
<dbReference type="AlphaFoldDB" id="A0A0F9ST71"/>
<organism evidence="1">
    <name type="scientific">marine sediment metagenome</name>
    <dbReference type="NCBI Taxonomy" id="412755"/>
    <lineage>
        <taxon>unclassified sequences</taxon>
        <taxon>metagenomes</taxon>
        <taxon>ecological metagenomes</taxon>
    </lineage>
</organism>
<evidence type="ECO:0000313" key="1">
    <source>
        <dbReference type="EMBL" id="KKN32363.1"/>
    </source>
</evidence>
<gene>
    <name evidence="1" type="ORF">LCGC14_0814690</name>
</gene>
<sequence>MDDKIRALERARNWEGLKRAYKRWITWPQQFRVHAKAKHAPLLP</sequence>
<reference evidence="1" key="1">
    <citation type="journal article" date="2015" name="Nature">
        <title>Complex archaea that bridge the gap between prokaryotes and eukaryotes.</title>
        <authorList>
            <person name="Spang A."/>
            <person name="Saw J.H."/>
            <person name="Jorgensen S.L."/>
            <person name="Zaremba-Niedzwiedzka K."/>
            <person name="Martijn J."/>
            <person name="Lind A.E."/>
            <person name="van Eijk R."/>
            <person name="Schleper C."/>
            <person name="Guy L."/>
            <person name="Ettema T.J."/>
        </authorList>
    </citation>
    <scope>NUCLEOTIDE SEQUENCE</scope>
</reference>